<dbReference type="InterPro" id="IPR036388">
    <property type="entry name" value="WH-like_DNA-bd_sf"/>
</dbReference>
<evidence type="ECO:0000256" key="1">
    <source>
        <dbReference type="SAM" id="MobiDB-lite"/>
    </source>
</evidence>
<keyword evidence="4" id="KW-1185">Reference proteome</keyword>
<comment type="caution">
    <text evidence="3">The sequence shown here is derived from an EMBL/GenBank/DDBJ whole genome shotgun (WGS) entry which is preliminary data.</text>
</comment>
<organism evidence="3 4">
    <name type="scientific">Halorubrum tibetense</name>
    <dbReference type="NCBI Taxonomy" id="175631"/>
    <lineage>
        <taxon>Archaea</taxon>
        <taxon>Methanobacteriati</taxon>
        <taxon>Methanobacteriota</taxon>
        <taxon>Stenosarchaea group</taxon>
        <taxon>Halobacteria</taxon>
        <taxon>Halobacteriales</taxon>
        <taxon>Haloferacaceae</taxon>
        <taxon>Halorubrum</taxon>
    </lineage>
</organism>
<dbReference type="AlphaFoldDB" id="A0ABD5SIR6"/>
<dbReference type="Proteomes" id="UP001596442">
    <property type="component" value="Unassembled WGS sequence"/>
</dbReference>
<feature type="domain" description="Transcription regulator TrmB N-terminal" evidence="2">
    <location>
        <begin position="36"/>
        <end position="91"/>
    </location>
</feature>
<feature type="compositionally biased region" description="Acidic residues" evidence="1">
    <location>
        <begin position="191"/>
        <end position="203"/>
    </location>
</feature>
<feature type="region of interest" description="Disordered" evidence="1">
    <location>
        <begin position="183"/>
        <end position="203"/>
    </location>
</feature>
<protein>
    <submittedName>
        <fullName evidence="3">Helix-turn-helix domain-containing protein</fullName>
    </submittedName>
</protein>
<proteinExistence type="predicted"/>
<evidence type="ECO:0000313" key="3">
    <source>
        <dbReference type="EMBL" id="MFC6754817.1"/>
    </source>
</evidence>
<dbReference type="SUPFAM" id="SSF46785">
    <property type="entry name" value="Winged helix' DNA-binding domain"/>
    <property type="match status" value="1"/>
</dbReference>
<name>A0ABD5SIR6_9EURY</name>
<dbReference type="InterPro" id="IPR036390">
    <property type="entry name" value="WH_DNA-bd_sf"/>
</dbReference>
<gene>
    <name evidence="3" type="ORF">ACFQEU_15335</name>
</gene>
<dbReference type="Pfam" id="PF01978">
    <property type="entry name" value="TrmB"/>
    <property type="match status" value="1"/>
</dbReference>
<sequence length="203" mass="22442">MSYETEHVRGVDNSIAPITGVPTFTELLTNPDLATLYTAIRHSPAITAPELVDLSTISKKTVYEYLGKLAQAGLITEIEDESNPKRYEAEKFELQLTIRGMEVSITPELVAVVAHATEYPVIARVRDEHGLVTFALAHDMIKSHSVGDITVRQIASLTDLSHGTTYDLLEALYDIHDLGDDSDPTTYTPDDVVDEDDDLLTER</sequence>
<dbReference type="InterPro" id="IPR002831">
    <property type="entry name" value="Tscrpt_reg_TrmB_N"/>
</dbReference>
<evidence type="ECO:0000259" key="2">
    <source>
        <dbReference type="Pfam" id="PF01978"/>
    </source>
</evidence>
<evidence type="ECO:0000313" key="4">
    <source>
        <dbReference type="Proteomes" id="UP001596442"/>
    </source>
</evidence>
<dbReference type="Gene3D" id="1.10.10.10">
    <property type="entry name" value="Winged helix-like DNA-binding domain superfamily/Winged helix DNA-binding domain"/>
    <property type="match status" value="1"/>
</dbReference>
<dbReference type="RefSeq" id="WP_379783563.1">
    <property type="nucleotide sequence ID" value="NZ_JBHSWW010000383.1"/>
</dbReference>
<reference evidence="3 4" key="1">
    <citation type="journal article" date="2019" name="Int. J. Syst. Evol. Microbiol.">
        <title>The Global Catalogue of Microorganisms (GCM) 10K type strain sequencing project: providing services to taxonomists for standard genome sequencing and annotation.</title>
        <authorList>
            <consortium name="The Broad Institute Genomics Platform"/>
            <consortium name="The Broad Institute Genome Sequencing Center for Infectious Disease"/>
            <person name="Wu L."/>
            <person name="Ma J."/>
        </authorList>
    </citation>
    <scope>NUCLEOTIDE SEQUENCE [LARGE SCALE GENOMIC DNA]</scope>
    <source>
        <strain evidence="3 4">CGMCC 1.3239</strain>
    </source>
</reference>
<dbReference type="EMBL" id="JBHSWW010000383">
    <property type="protein sequence ID" value="MFC6754817.1"/>
    <property type="molecule type" value="Genomic_DNA"/>
</dbReference>
<accession>A0ABD5SIR6</accession>